<evidence type="ECO:0000259" key="1">
    <source>
        <dbReference type="PROSITE" id="PS50878"/>
    </source>
</evidence>
<dbReference type="SUPFAM" id="SSF56219">
    <property type="entry name" value="DNase I-like"/>
    <property type="match status" value="1"/>
</dbReference>
<sequence length="761" mass="87844">MNINAQSIRTSRRLCTLEESLDNIAFDVVGISETWKDGYGREILQKSGHTMLFSGGKFGRKGVGFIVAKHIVQYLTEFKPVSERSCYIDITINKIRIRLIQAYGPTTSSEDEEYEKFLEELKGQMEDKDGKRRTVIINGDFNAASGSRQHESEPCLGPYGYGTRNHRGQMLVDFCCANGLIIANSFSKQRAGRKWTWRTPNGANLKEYDLCLVRSKKIIKSTYAISKFNFSSDHRMVKVVLNMKNIKTKNYRRPQKLETDWPLYRALIERNEEELRGLSVTLKYQKICELLKNARETATVASAKEPRFSDETLKTFIIRSQLLSKTDARSQIQLVETNKMLRRMVANDIDQKKFQKYEKMVAARKINEKVSTSTMFEILKDNGEVTSNPEEIRRRVKMFYEELYKSSTQVARRNSTVTVKPPEVIESEVNHHLKRMKLSKAPGHDQVTNSMLRNSMPSILPHLQEIFTYIIYEKQIPPALADSITTLIPKKGDLRDVGNYRPISVLPATFKLLTRVILGRIQGTLEEAQPPEQAGFRRSYGTTEHIFNLHILFQKAREYNIQMYMVFIDFKKAYDSVEDATSSVKIHDQTTPVIIRRGVRQGCVLSPLLFNAVLEEVFKELEWEEKQDYGLPIDGKRITNLRYADDVVLIAKDKETMQKMVDELVESMIAEKTRLPRVTRIAWKRKVNWARKVAAPIKKDIVGDWTLVSSTNTEAYLAEKNMGRFHDATFLSYHQSFLVNFRQVTQLHLIGNERNLIYKCD</sequence>
<dbReference type="InterPro" id="IPR043502">
    <property type="entry name" value="DNA/RNA_pol_sf"/>
</dbReference>
<dbReference type="InterPro" id="IPR000477">
    <property type="entry name" value="RT_dom"/>
</dbReference>
<dbReference type="CDD" id="cd01650">
    <property type="entry name" value="RT_nLTR_like"/>
    <property type="match status" value="1"/>
</dbReference>
<gene>
    <name evidence="2" type="ORF">CAEBREN_02039</name>
</gene>
<dbReference type="InterPro" id="IPR005135">
    <property type="entry name" value="Endo/exonuclease/phosphatase"/>
</dbReference>
<evidence type="ECO:0000313" key="3">
    <source>
        <dbReference type="Proteomes" id="UP000008068"/>
    </source>
</evidence>
<dbReference type="OrthoDB" id="410104at2759"/>
<dbReference type="HOGENOM" id="CLU_000680_32_3_1"/>
<dbReference type="AlphaFoldDB" id="G0NIU7"/>
<dbReference type="PANTHER" id="PTHR19446">
    <property type="entry name" value="REVERSE TRANSCRIPTASES"/>
    <property type="match status" value="1"/>
</dbReference>
<dbReference type="Pfam" id="PF03372">
    <property type="entry name" value="Exo_endo_phos"/>
    <property type="match status" value="1"/>
</dbReference>
<proteinExistence type="predicted"/>
<dbReference type="EMBL" id="GL379892">
    <property type="protein sequence ID" value="EGT31981.1"/>
    <property type="molecule type" value="Genomic_DNA"/>
</dbReference>
<name>G0NIU7_CAEBE</name>
<dbReference type="STRING" id="135651.G0NIU7"/>
<dbReference type="eggNOG" id="KOG1075">
    <property type="taxonomic scope" value="Eukaryota"/>
</dbReference>
<evidence type="ECO:0000313" key="2">
    <source>
        <dbReference type="EMBL" id="EGT31981.1"/>
    </source>
</evidence>
<dbReference type="Gene3D" id="3.60.10.10">
    <property type="entry name" value="Endonuclease/exonuclease/phosphatase"/>
    <property type="match status" value="1"/>
</dbReference>
<dbReference type="Proteomes" id="UP000008068">
    <property type="component" value="Unassembled WGS sequence"/>
</dbReference>
<dbReference type="GO" id="GO:0003824">
    <property type="term" value="F:catalytic activity"/>
    <property type="evidence" value="ECO:0007669"/>
    <property type="project" value="InterPro"/>
</dbReference>
<dbReference type="SUPFAM" id="SSF56672">
    <property type="entry name" value="DNA/RNA polymerases"/>
    <property type="match status" value="1"/>
</dbReference>
<dbReference type="PROSITE" id="PS50878">
    <property type="entry name" value="RT_POL"/>
    <property type="match status" value="1"/>
</dbReference>
<dbReference type="Pfam" id="PF00078">
    <property type="entry name" value="RVT_1"/>
    <property type="match status" value="1"/>
</dbReference>
<accession>G0NIU7</accession>
<protein>
    <recommendedName>
        <fullName evidence="1">Reverse transcriptase domain-containing protein</fullName>
    </recommendedName>
</protein>
<dbReference type="InParanoid" id="G0NIU7"/>
<feature type="domain" description="Reverse transcriptase" evidence="1">
    <location>
        <begin position="469"/>
        <end position="694"/>
    </location>
</feature>
<dbReference type="CDD" id="cd09076">
    <property type="entry name" value="L1-EN"/>
    <property type="match status" value="1"/>
</dbReference>
<reference evidence="3" key="1">
    <citation type="submission" date="2011-07" db="EMBL/GenBank/DDBJ databases">
        <authorList>
            <consortium name="Caenorhabditis brenneri Sequencing and Analysis Consortium"/>
            <person name="Wilson R.K."/>
        </authorList>
    </citation>
    <scope>NUCLEOTIDE SEQUENCE [LARGE SCALE GENOMIC DNA]</scope>
    <source>
        <strain evidence="3">PB2801</strain>
    </source>
</reference>
<keyword evidence="3" id="KW-1185">Reference proteome</keyword>
<organism evidence="3">
    <name type="scientific">Caenorhabditis brenneri</name>
    <name type="common">Nematode worm</name>
    <dbReference type="NCBI Taxonomy" id="135651"/>
    <lineage>
        <taxon>Eukaryota</taxon>
        <taxon>Metazoa</taxon>
        <taxon>Ecdysozoa</taxon>
        <taxon>Nematoda</taxon>
        <taxon>Chromadorea</taxon>
        <taxon>Rhabditida</taxon>
        <taxon>Rhabditina</taxon>
        <taxon>Rhabditomorpha</taxon>
        <taxon>Rhabditoidea</taxon>
        <taxon>Rhabditidae</taxon>
        <taxon>Peloderinae</taxon>
        <taxon>Caenorhabditis</taxon>
    </lineage>
</organism>
<dbReference type="InterPro" id="IPR036691">
    <property type="entry name" value="Endo/exonu/phosph_ase_sf"/>
</dbReference>